<comment type="caution">
    <text evidence="11">Lacks conserved residue(s) required for the propagation of feature annotation.</text>
</comment>
<evidence type="ECO:0000256" key="5">
    <source>
        <dbReference type="ARBA" id="ARBA00022737"/>
    </source>
</evidence>
<dbReference type="InterPro" id="IPR018097">
    <property type="entry name" value="EGF_Ca-bd_CS"/>
</dbReference>
<dbReference type="Gene3D" id="3.30.70.960">
    <property type="entry name" value="SEA domain"/>
    <property type="match status" value="1"/>
</dbReference>
<dbReference type="PANTHER" id="PTHR24049">
    <property type="entry name" value="CRUMBS FAMILY MEMBER"/>
    <property type="match status" value="1"/>
</dbReference>
<keyword evidence="13" id="KW-1185">Reference proteome</keyword>
<dbReference type="PROSITE" id="PS50024">
    <property type="entry name" value="SEA"/>
    <property type="match status" value="1"/>
</dbReference>
<dbReference type="CDD" id="cd00054">
    <property type="entry name" value="EGF_CA"/>
    <property type="match status" value="7"/>
</dbReference>
<dbReference type="Gene3D" id="2.10.25.10">
    <property type="entry name" value="Laminin"/>
    <property type="match status" value="9"/>
</dbReference>
<dbReference type="InterPro" id="IPR051022">
    <property type="entry name" value="Notch_Cell-Fate_Det"/>
</dbReference>
<dbReference type="SMART" id="SM00179">
    <property type="entry name" value="EGF_CA"/>
    <property type="match status" value="8"/>
</dbReference>
<evidence type="ECO:0000256" key="7">
    <source>
        <dbReference type="ARBA" id="ARBA00022989"/>
    </source>
</evidence>
<comment type="subcellular location">
    <subcellularLocation>
        <location evidence="1">Membrane</location>
        <topology evidence="1">Single-pass type I membrane protein</topology>
    </subcellularLocation>
</comment>
<dbReference type="Proteomes" id="UP001152795">
    <property type="component" value="Unassembled WGS sequence"/>
</dbReference>
<sequence>MIFLQIDLCRGNRVIVRDINKRRKRALDSRDDDIDDQDVIPSYNPPIRNYTAPSWPTPSGLTEENVTEICNRRIRYSKGGESCGAVAGVDLDALVNQCISDIKLTDDPSWAVANFGAMNEICKKNVYKNITYYKNSTDGKLSLETTVLDSLCPNDCSDRGNCSNSTCTCFEDYTSADCSISLKDSPILYGIRKSGLCDVRRRPCRNVGIYAFPLLDSENLTCHVQEFKVIESVWTPDNSISLYPGLMMDINEVKCSLPESPVNIGDYGNKGITAAGLKIAVSNNRINASKVSAVFITYDSVCQECNNTIKGCQLKTDACFISAHCFAQNQSHPNDWCQQCLPQISTKSWEKRRDNQSPKFTTSTVLHAFLGKELRVQLSAVDPENRTIRYTFAKNSTLGASLTETGFFNYTKNTNDSTIVIFNVTDECGAYSVLHALVVIKECPCQNSGECLPDYRYLDGAGNFTCSCPAGYTGTLCELDVNECALFKPCFNGSCNNEQPGFSCSCFAGYTGDLCQTEINECAPYPCFLGVPCTDLIASFSCGPCPGGYSGDGVNCTRMDGKVDECVKKPQVCHSNAKCMYNNGSYVCQCTDGYTGDGKNNCTDVDECIQTPDICHQNANCTNTEGSYSCQCLKGYTGDGKLNCSDTDECTSSPNISCIQNAQCSNTVGSYVCQCAVGYSGDGYSNCTDINECQQSYSVCHSLAKCSNTDGSFSCQCDSGFTGDGIVNCTDVDECSESPSVCHQHAKCTNTIGYFSCQCNQGFLGDGIQNCTENRPPQFAIPSAVYAILNNDFKIQIMAVDPENQDMTFTLLSNGTLTTAQISKQLLTIPNVKENGTVYVQVEDEMGAKNILILEVNAFECPCVHNGKCYQNKSITYPVQPSDYLCECEDPYTGQRCEIRPNPCEELPCYPGLNCSTAQNSEGFTCEECPTLFQGDGKQCELKANEEKSSVVSEMTLTDQKWDDQLETKTSKVYKNLASQLTVEIRKVYKDHAEFSYVIVKGFRRGSIIVEIELIFTKEVEDPLKPLMEIKEIGKLGKMRVKIKTMQGNIKKLIIG</sequence>
<protein>
    <submittedName>
        <fullName evidence="12">von Willebrand factor D and EGF domain-containing -like</fullName>
    </submittedName>
</protein>
<name>A0A7D9L4I3_PARCT</name>
<dbReference type="Pfam" id="PF12947">
    <property type="entry name" value="EGF_3"/>
    <property type="match status" value="3"/>
</dbReference>
<dbReference type="OrthoDB" id="5979038at2759"/>
<dbReference type="InterPro" id="IPR024731">
    <property type="entry name" value="NELL2-like_EGF"/>
</dbReference>
<dbReference type="Gene3D" id="2.60.120.260">
    <property type="entry name" value="Galactose-binding domain-like"/>
    <property type="match status" value="1"/>
</dbReference>
<dbReference type="SUPFAM" id="SSF57196">
    <property type="entry name" value="EGF/Laminin"/>
    <property type="match status" value="1"/>
</dbReference>
<keyword evidence="8" id="KW-0472">Membrane</keyword>
<keyword evidence="10" id="KW-0325">Glycoprotein</keyword>
<organism evidence="12 13">
    <name type="scientific">Paramuricea clavata</name>
    <name type="common">Red gorgonian</name>
    <name type="synonym">Violescent sea-whip</name>
    <dbReference type="NCBI Taxonomy" id="317549"/>
    <lineage>
        <taxon>Eukaryota</taxon>
        <taxon>Metazoa</taxon>
        <taxon>Cnidaria</taxon>
        <taxon>Anthozoa</taxon>
        <taxon>Octocorallia</taxon>
        <taxon>Malacalcyonacea</taxon>
        <taxon>Plexauridae</taxon>
        <taxon>Paramuricea</taxon>
    </lineage>
</organism>
<dbReference type="GO" id="GO:0048731">
    <property type="term" value="P:system development"/>
    <property type="evidence" value="ECO:0007669"/>
    <property type="project" value="UniProtKB-ARBA"/>
</dbReference>
<evidence type="ECO:0000256" key="10">
    <source>
        <dbReference type="ARBA" id="ARBA00023180"/>
    </source>
</evidence>
<evidence type="ECO:0000256" key="2">
    <source>
        <dbReference type="ARBA" id="ARBA00022536"/>
    </source>
</evidence>
<feature type="disulfide bond" evidence="11">
    <location>
        <begin position="506"/>
        <end position="515"/>
    </location>
</feature>
<evidence type="ECO:0000256" key="11">
    <source>
        <dbReference type="PROSITE-ProRule" id="PRU00076"/>
    </source>
</evidence>
<evidence type="ECO:0000256" key="9">
    <source>
        <dbReference type="ARBA" id="ARBA00023157"/>
    </source>
</evidence>
<evidence type="ECO:0000313" key="12">
    <source>
        <dbReference type="EMBL" id="CAB4026026.1"/>
    </source>
</evidence>
<dbReference type="AlphaFoldDB" id="A0A7D9L4I3"/>
<evidence type="ECO:0000256" key="6">
    <source>
        <dbReference type="ARBA" id="ARBA00022837"/>
    </source>
</evidence>
<keyword evidence="2 11" id="KW-0245">EGF-like domain</keyword>
<accession>A0A7D9L4I3</accession>
<dbReference type="Pfam" id="PF26129">
    <property type="entry name" value="Vwde"/>
    <property type="match status" value="1"/>
</dbReference>
<dbReference type="PROSITE" id="PS01187">
    <property type="entry name" value="EGF_CA"/>
    <property type="match status" value="3"/>
</dbReference>
<keyword evidence="9 11" id="KW-1015">Disulfide bond</keyword>
<dbReference type="SMART" id="SM00181">
    <property type="entry name" value="EGF"/>
    <property type="match status" value="11"/>
</dbReference>
<evidence type="ECO:0000256" key="8">
    <source>
        <dbReference type="ARBA" id="ARBA00023136"/>
    </source>
</evidence>
<dbReference type="GO" id="GO:0048513">
    <property type="term" value="P:animal organ development"/>
    <property type="evidence" value="ECO:0007669"/>
    <property type="project" value="UniProtKB-ARBA"/>
</dbReference>
<dbReference type="FunFam" id="2.10.25.10:FF:000202">
    <property type="entry name" value="Multiple epidermal growth factor-like domains 8"/>
    <property type="match status" value="2"/>
</dbReference>
<dbReference type="GO" id="GO:0005509">
    <property type="term" value="F:calcium ion binding"/>
    <property type="evidence" value="ECO:0007669"/>
    <property type="project" value="InterPro"/>
</dbReference>
<reference evidence="12" key="1">
    <citation type="submission" date="2020-04" db="EMBL/GenBank/DDBJ databases">
        <authorList>
            <person name="Alioto T."/>
            <person name="Alioto T."/>
            <person name="Gomez Garrido J."/>
        </authorList>
    </citation>
    <scope>NUCLEOTIDE SEQUENCE</scope>
    <source>
        <strain evidence="12">A484AB</strain>
    </source>
</reference>
<proteinExistence type="predicted"/>
<dbReference type="InterPro" id="IPR001881">
    <property type="entry name" value="EGF-like_Ca-bd_dom"/>
</dbReference>
<dbReference type="InterPro" id="IPR009030">
    <property type="entry name" value="Growth_fac_rcpt_cys_sf"/>
</dbReference>
<keyword evidence="4" id="KW-0732">Signal</keyword>
<dbReference type="Pfam" id="PF07645">
    <property type="entry name" value="EGF_CA"/>
    <property type="match status" value="3"/>
</dbReference>
<comment type="caution">
    <text evidence="12">The sequence shown here is derived from an EMBL/GenBank/DDBJ whole genome shotgun (WGS) entry which is preliminary data.</text>
</comment>
<dbReference type="InterPro" id="IPR036364">
    <property type="entry name" value="SEA_dom_sf"/>
</dbReference>
<keyword evidence="5" id="KW-0677">Repeat</keyword>
<keyword evidence="3" id="KW-0812">Transmembrane</keyword>
<evidence type="ECO:0000256" key="1">
    <source>
        <dbReference type="ARBA" id="ARBA00004479"/>
    </source>
</evidence>
<dbReference type="PROSITE" id="PS00022">
    <property type="entry name" value="EGF_1"/>
    <property type="match status" value="3"/>
</dbReference>
<gene>
    <name evidence="12" type="ORF">PACLA_8A046363</name>
</gene>
<dbReference type="EMBL" id="CACRXK020013965">
    <property type="protein sequence ID" value="CAB4026026.1"/>
    <property type="molecule type" value="Genomic_DNA"/>
</dbReference>
<dbReference type="InterPro" id="IPR000742">
    <property type="entry name" value="EGF"/>
</dbReference>
<dbReference type="SUPFAM" id="SSF57184">
    <property type="entry name" value="Growth factor receptor domain"/>
    <property type="match status" value="3"/>
</dbReference>
<dbReference type="InterPro" id="IPR049883">
    <property type="entry name" value="NOTCH1_EGF-like"/>
</dbReference>
<dbReference type="InterPro" id="IPR058727">
    <property type="entry name" value="Helical_Vwde"/>
</dbReference>
<dbReference type="FunFam" id="2.10.25.10:FF:000038">
    <property type="entry name" value="Fibrillin 2"/>
    <property type="match status" value="3"/>
</dbReference>
<feature type="disulfide bond" evidence="11">
    <location>
        <begin position="468"/>
        <end position="477"/>
    </location>
</feature>
<dbReference type="PROSITE" id="PS01186">
    <property type="entry name" value="EGF_2"/>
    <property type="match status" value="8"/>
</dbReference>
<dbReference type="PROSITE" id="PS00010">
    <property type="entry name" value="ASX_HYDROXYL"/>
    <property type="match status" value="5"/>
</dbReference>
<evidence type="ECO:0000256" key="3">
    <source>
        <dbReference type="ARBA" id="ARBA00022692"/>
    </source>
</evidence>
<evidence type="ECO:0000256" key="4">
    <source>
        <dbReference type="ARBA" id="ARBA00022729"/>
    </source>
</evidence>
<dbReference type="InterPro" id="IPR000082">
    <property type="entry name" value="SEA_dom"/>
</dbReference>
<keyword evidence="7" id="KW-1133">Transmembrane helix</keyword>
<feature type="disulfide bond" evidence="11">
    <location>
        <begin position="888"/>
        <end position="897"/>
    </location>
</feature>
<dbReference type="GO" id="GO:0016020">
    <property type="term" value="C:membrane"/>
    <property type="evidence" value="ECO:0007669"/>
    <property type="project" value="UniProtKB-SubCell"/>
</dbReference>
<evidence type="ECO:0000313" key="13">
    <source>
        <dbReference type="Proteomes" id="UP001152795"/>
    </source>
</evidence>
<dbReference type="Pfam" id="PF01390">
    <property type="entry name" value="SEA"/>
    <property type="match status" value="1"/>
</dbReference>
<dbReference type="PROSITE" id="PS50026">
    <property type="entry name" value="EGF_3"/>
    <property type="match status" value="8"/>
</dbReference>
<dbReference type="InterPro" id="IPR000152">
    <property type="entry name" value="EGF-type_Asp/Asn_hydroxyl_site"/>
</dbReference>
<keyword evidence="6" id="KW-0106">Calcium</keyword>